<dbReference type="CDD" id="cd20169">
    <property type="entry name" value="Peptidase_M90_mtfA"/>
    <property type="match status" value="1"/>
</dbReference>
<dbReference type="GO" id="GO:0004177">
    <property type="term" value="F:aminopeptidase activity"/>
    <property type="evidence" value="ECO:0007669"/>
    <property type="project" value="TreeGrafter"/>
</dbReference>
<evidence type="ECO:0000313" key="3">
    <source>
        <dbReference type="Proteomes" id="UP000000933"/>
    </source>
</evidence>
<reference evidence="2 3" key="1">
    <citation type="journal article" date="2010" name="ISME J.">
        <title>Fine-scale evolution: genomic, phenotypic and ecological differentiation in two coexisting Salinibacter ruber strains.</title>
        <authorList>
            <person name="Pena A."/>
            <person name="Teeling H."/>
            <person name="Huerta-Cepas J."/>
            <person name="Santos F."/>
            <person name="Yarza P."/>
            <person name="Brito-Echeverria J."/>
            <person name="Lucio M."/>
            <person name="Schmitt-Kopplin P."/>
            <person name="Meseguer I."/>
            <person name="Schenowitz C."/>
            <person name="Dossat C."/>
            <person name="Barbe V."/>
            <person name="Dopazo J."/>
            <person name="Rossello-Mora R."/>
            <person name="Schuler M."/>
            <person name="Glockner F.O."/>
            <person name="Amann R."/>
            <person name="Gabaldon T."/>
            <person name="Anton J."/>
        </authorList>
    </citation>
    <scope>NUCLEOTIDE SEQUENCE [LARGE SCALE GENOMIC DNA]</scope>
    <source>
        <strain evidence="2 3">M8</strain>
    </source>
</reference>
<dbReference type="InterPro" id="IPR010384">
    <property type="entry name" value="MtfA_fam"/>
</dbReference>
<evidence type="ECO:0000256" key="1">
    <source>
        <dbReference type="SAM" id="Phobius"/>
    </source>
</evidence>
<protein>
    <recommendedName>
        <fullName evidence="4">Zinc-dependent peptidase</fullName>
    </recommendedName>
</protein>
<dbReference type="SUPFAM" id="SSF55486">
    <property type="entry name" value="Metalloproteases ('zincins'), catalytic domain"/>
    <property type="match status" value="1"/>
</dbReference>
<proteinExistence type="predicted"/>
<dbReference type="Pfam" id="PF06167">
    <property type="entry name" value="Peptidase_M90"/>
    <property type="match status" value="1"/>
</dbReference>
<dbReference type="EMBL" id="FP565814">
    <property type="protein sequence ID" value="CBH24530.1"/>
    <property type="molecule type" value="Genomic_DNA"/>
</dbReference>
<feature type="transmembrane region" description="Helical" evidence="1">
    <location>
        <begin position="88"/>
        <end position="106"/>
    </location>
</feature>
<accession>D5H925</accession>
<sequence length="359" mass="39495">MLRNRLFALWTGWPRQRTRGGLRVAGTPTGAVRCNNSSHTPMSQRALTARKRSSCPMRIVRRSSILTTGLLALLLGGGGAVVGHEATPVGPALGLLPAVVVLAVGLRRPWRRWRVAQADLVPEHGRWLRDRVPLYQKLDAAGRARFGRDVQFVLDEYSFEGVQGVTVTDALRLSVAAGIATLLHGRPAWELPGSRSVLFYPDRFDETYHGNITARYDGMAHQQGPVILTVAAVRRSWEHPGDGNNVVLHELAHLFDFDNEGADGVPSLVDPGSAPDWQALVREEMRRIRQGRSLLRPYGAEAPSEFFAVAVEHFFEQPAPMARQHGELFRALVSFFRIDPRTGATGDAAVGAEMQPDPT</sequence>
<dbReference type="GO" id="GO:0005829">
    <property type="term" value="C:cytosol"/>
    <property type="evidence" value="ECO:0007669"/>
    <property type="project" value="TreeGrafter"/>
</dbReference>
<dbReference type="InterPro" id="IPR024079">
    <property type="entry name" value="MetalloPept_cat_dom_sf"/>
</dbReference>
<dbReference type="GO" id="GO:0008237">
    <property type="term" value="F:metallopeptidase activity"/>
    <property type="evidence" value="ECO:0007669"/>
    <property type="project" value="InterPro"/>
</dbReference>
<dbReference type="Gene3D" id="1.10.472.150">
    <property type="entry name" value="Glucose-regulated metallo-peptidase M90, N-terminal domain"/>
    <property type="match status" value="1"/>
</dbReference>
<dbReference type="PANTHER" id="PTHR30164:SF2">
    <property type="entry name" value="PROTEIN MTFA"/>
    <property type="match status" value="1"/>
</dbReference>
<dbReference type="Proteomes" id="UP000000933">
    <property type="component" value="Chromosome"/>
</dbReference>
<name>D5H925_SALRM</name>
<dbReference type="InterPro" id="IPR042252">
    <property type="entry name" value="MtfA_N"/>
</dbReference>
<dbReference type="HOGENOM" id="CLU_063037_0_1_10"/>
<dbReference type="Gene3D" id="3.40.390.10">
    <property type="entry name" value="Collagenase (Catalytic Domain)"/>
    <property type="match status" value="1"/>
</dbReference>
<dbReference type="PANTHER" id="PTHR30164">
    <property type="entry name" value="MTFA PEPTIDASE"/>
    <property type="match status" value="1"/>
</dbReference>
<evidence type="ECO:0000313" key="2">
    <source>
        <dbReference type="EMBL" id="CBH24530.1"/>
    </source>
</evidence>
<organism evidence="2 3">
    <name type="scientific">Salinibacter ruber (strain M8)</name>
    <dbReference type="NCBI Taxonomy" id="761659"/>
    <lineage>
        <taxon>Bacteria</taxon>
        <taxon>Pseudomonadati</taxon>
        <taxon>Rhodothermota</taxon>
        <taxon>Rhodothermia</taxon>
        <taxon>Rhodothermales</taxon>
        <taxon>Salinibacteraceae</taxon>
        <taxon>Salinibacter</taxon>
    </lineage>
</organism>
<feature type="transmembrane region" description="Helical" evidence="1">
    <location>
        <begin position="59"/>
        <end position="82"/>
    </location>
</feature>
<evidence type="ECO:0008006" key="4">
    <source>
        <dbReference type="Google" id="ProtNLM"/>
    </source>
</evidence>
<dbReference type="AlphaFoldDB" id="D5H925"/>
<reference evidence="3" key="2">
    <citation type="submission" date="2010-04" db="EMBL/GenBank/DDBJ databases">
        <title>Genome sequence of Salinibacter ruber M8.</title>
        <authorList>
            <consortium name="Genoscope"/>
        </authorList>
    </citation>
    <scope>NUCLEOTIDE SEQUENCE [LARGE SCALE GENOMIC DNA]</scope>
    <source>
        <strain evidence="3">M8</strain>
    </source>
</reference>
<gene>
    <name evidence="2" type="ordered locus">SRM_01609</name>
</gene>
<dbReference type="KEGG" id="srm:SRM_01609"/>
<keyword evidence="1" id="KW-0812">Transmembrane</keyword>
<keyword evidence="1" id="KW-0472">Membrane</keyword>
<keyword evidence="1" id="KW-1133">Transmembrane helix</keyword>